<sequence length="265" mass="30029">MARYCYMAYLSFKSSIAYKAEVWFGIFTSVLTLSIQIFLWKALFQYGESNVGVSFDQMITYFILSTALSLCLINSSVLDEIAKDIREGTIANYLAKPYKYKISLLSKSLGRIFFSLLFVIMPMIIISSIFFTIQAPHSLVSLLATILISICSFYIFFSIYYIAGLSTFWFMGMQGAIGLLIENILRLLSGALIPIWIFPKWLYTIASYLPVRYGFDVPISIYIGRTAGSDIVKGIAVQFIWILSLIIVDNIVWRISIRKLVIQGG</sequence>
<feature type="transmembrane region" description="Helical" evidence="1">
    <location>
        <begin position="139"/>
        <end position="163"/>
    </location>
</feature>
<feature type="transmembrane region" description="Helical" evidence="1">
    <location>
        <begin position="109"/>
        <end position="133"/>
    </location>
</feature>
<dbReference type="Proteomes" id="UP001651880">
    <property type="component" value="Unassembled WGS sequence"/>
</dbReference>
<keyword evidence="1" id="KW-0472">Membrane</keyword>
<accession>A0ABT1NIV0</accession>
<feature type="transmembrane region" description="Helical" evidence="1">
    <location>
        <begin position="235"/>
        <end position="253"/>
    </location>
</feature>
<name>A0ABT1NIV0_9FIRM</name>
<keyword evidence="3" id="KW-1185">Reference proteome</keyword>
<reference evidence="2 3" key="1">
    <citation type="submission" date="2021-10" db="EMBL/GenBank/DDBJ databases">
        <title>Lutispora strain m25 sp. nov., a thermophilic, non-spore-forming bacterium isolated from a lab-scale methanogenic bioreactor digesting anaerobic sludge.</title>
        <authorList>
            <person name="El Houari A."/>
            <person name="Mcdonald J."/>
        </authorList>
    </citation>
    <scope>NUCLEOTIDE SEQUENCE [LARGE SCALE GENOMIC DNA]</scope>
    <source>
        <strain evidence="3">m25</strain>
    </source>
</reference>
<gene>
    <name evidence="2" type="ORF">LJD61_16365</name>
</gene>
<evidence type="ECO:0000256" key="1">
    <source>
        <dbReference type="SAM" id="Phobius"/>
    </source>
</evidence>
<protein>
    <submittedName>
        <fullName evidence="2">ABC-2 family transporter protein</fullName>
    </submittedName>
</protein>
<dbReference type="Pfam" id="PF06182">
    <property type="entry name" value="ABC2_membrane_6"/>
    <property type="match status" value="1"/>
</dbReference>
<dbReference type="RefSeq" id="WP_255228621.1">
    <property type="nucleotide sequence ID" value="NZ_JAJEKE010000018.1"/>
</dbReference>
<comment type="caution">
    <text evidence="2">The sequence shown here is derived from an EMBL/GenBank/DDBJ whole genome shotgun (WGS) entry which is preliminary data.</text>
</comment>
<feature type="transmembrane region" description="Helical" evidence="1">
    <location>
        <begin position="184"/>
        <end position="203"/>
    </location>
</feature>
<proteinExistence type="predicted"/>
<dbReference type="EMBL" id="JAJEKE010000018">
    <property type="protein sequence ID" value="MCQ1531101.1"/>
    <property type="molecule type" value="Genomic_DNA"/>
</dbReference>
<organism evidence="2 3">
    <name type="scientific">Lutispora saccharofermentans</name>
    <dbReference type="NCBI Taxonomy" id="3024236"/>
    <lineage>
        <taxon>Bacteria</taxon>
        <taxon>Bacillati</taxon>
        <taxon>Bacillota</taxon>
        <taxon>Clostridia</taxon>
        <taxon>Lutisporales</taxon>
        <taxon>Lutisporaceae</taxon>
        <taxon>Lutispora</taxon>
    </lineage>
</organism>
<evidence type="ECO:0000313" key="2">
    <source>
        <dbReference type="EMBL" id="MCQ1531101.1"/>
    </source>
</evidence>
<keyword evidence="1" id="KW-0812">Transmembrane</keyword>
<keyword evidence="1" id="KW-1133">Transmembrane helix</keyword>
<evidence type="ECO:0000313" key="3">
    <source>
        <dbReference type="Proteomes" id="UP001651880"/>
    </source>
</evidence>
<dbReference type="PANTHER" id="PTHR36832:SF1">
    <property type="entry name" value="SLR1174 PROTEIN"/>
    <property type="match status" value="1"/>
</dbReference>
<dbReference type="PANTHER" id="PTHR36832">
    <property type="entry name" value="SLR1174 PROTEIN-RELATED"/>
    <property type="match status" value="1"/>
</dbReference>
<feature type="transmembrane region" description="Helical" evidence="1">
    <location>
        <begin position="20"/>
        <end position="39"/>
    </location>
</feature>
<feature type="transmembrane region" description="Helical" evidence="1">
    <location>
        <begin position="59"/>
        <end position="78"/>
    </location>
</feature>
<dbReference type="InterPro" id="IPR010390">
    <property type="entry name" value="ABC-2_transporter-like"/>
</dbReference>